<dbReference type="SUPFAM" id="SSF110849">
    <property type="entry name" value="ParB/Sulfiredoxin"/>
    <property type="match status" value="1"/>
</dbReference>
<evidence type="ECO:0000256" key="2">
    <source>
        <dbReference type="SAM" id="MobiDB-lite"/>
    </source>
</evidence>
<dbReference type="RefSeq" id="WP_160984562.1">
    <property type="nucleotide sequence ID" value="NZ_JACIEU010000009.1"/>
</dbReference>
<sequence>MPKSNPNPKLALSVSRDIPFDKLVLSQSNVRRIKAGVGIEDLSEDIARRTLLQSLTVRAVVDADGNETGMFEVPSGGRRYRALELLVKRKQLPRNAPVPCIIRTEGDAEEDSLAENIQRAPLHPLDQFRAFLALREKGQSEEEIAAHQFVSVAVVKQRLKLASVSPKILDAYAEDEITLDQLMAFTVNGDHERQEQVFERLAGSYDRQPYAIRRMLTEGAVRACDKRARFIDIDAYIEAGGGVMRDLFQGDDGGWLQDVGLVDLMVSERLRDEAMKVQAEGWRWIDAAPDFPYGHTYGLRQLRGTPVAITAEEQATRDALQAEYDGLIAEHEDSPELPDEVDERLGELETAIEALDQRPLAYDADEVARAGAFISIAPDGSLRIERGFVRPEDELPVEPEQGAVVEGDQGHADNGTDDGGDQAGIDSNVEVAPEPEEDEGLRPIPDRLMSELTAHRTIALRDAVARSPEVAFHACLHAIVLRLFYRYALDSCLELDAKHVGFGQQAPGLGDTASAQAIDARHRALADLLPAQPEALWDALGDMDGEQQKSLFAHCVACTVNATFEAYNRRPRALAHADSLAQAVDLDMAAAGWAPTADTFLGRVTKARIVQAVGEAKGEQVAESIAHLKKPDMAARAAVLLEGSGWLPEPLRTPGRALPAPTESEVESPIDEAMVDADAIGEAQPAVDDGARSVADEALIDDNAEAEGDTPFAVAAE</sequence>
<dbReference type="InterPro" id="IPR036086">
    <property type="entry name" value="ParB/Sulfiredoxin_sf"/>
</dbReference>
<dbReference type="PANTHER" id="PTHR33375">
    <property type="entry name" value="CHROMOSOME-PARTITIONING PROTEIN PARB-RELATED"/>
    <property type="match status" value="1"/>
</dbReference>
<evidence type="ECO:0000256" key="1">
    <source>
        <dbReference type="ARBA" id="ARBA00006295"/>
    </source>
</evidence>
<dbReference type="FunFam" id="3.90.1530.30:FF:000002">
    <property type="entry name" value="Chromosome partitioning protein ParB"/>
    <property type="match status" value="1"/>
</dbReference>
<dbReference type="GO" id="GO:0007059">
    <property type="term" value="P:chromosome segregation"/>
    <property type="evidence" value="ECO:0007669"/>
    <property type="project" value="TreeGrafter"/>
</dbReference>
<dbReference type="InterPro" id="IPR050336">
    <property type="entry name" value="Chromosome_partition/occlusion"/>
</dbReference>
<evidence type="ECO:0000313" key="4">
    <source>
        <dbReference type="EMBL" id="MBB4148622.1"/>
    </source>
</evidence>
<dbReference type="SUPFAM" id="SSF109709">
    <property type="entry name" value="KorB DNA-binding domain-like"/>
    <property type="match status" value="1"/>
</dbReference>
<dbReference type="Proteomes" id="UP000590524">
    <property type="component" value="Unassembled WGS sequence"/>
</dbReference>
<dbReference type="Gene3D" id="1.10.10.2830">
    <property type="match status" value="1"/>
</dbReference>
<reference evidence="4 5" key="1">
    <citation type="submission" date="2020-08" db="EMBL/GenBank/DDBJ databases">
        <title>Genomic Encyclopedia of Type Strains, Phase IV (KMG-IV): sequencing the most valuable type-strain genomes for metagenomic binning, comparative biology and taxonomic classification.</title>
        <authorList>
            <person name="Goeker M."/>
        </authorList>
    </citation>
    <scope>NUCLEOTIDE SEQUENCE [LARGE SCALE GENOMIC DNA]</scope>
    <source>
        <strain evidence="4 5">DSM 19371</strain>
    </source>
</reference>
<evidence type="ECO:0000259" key="3">
    <source>
        <dbReference type="SMART" id="SM00470"/>
    </source>
</evidence>
<dbReference type="AlphaFoldDB" id="A0A7W6LR21"/>
<comment type="caution">
    <text evidence="4">The sequence shown here is derived from an EMBL/GenBank/DDBJ whole genome shotgun (WGS) entry which is preliminary data.</text>
</comment>
<evidence type="ECO:0000313" key="5">
    <source>
        <dbReference type="Proteomes" id="UP000590524"/>
    </source>
</evidence>
<dbReference type="PANTHER" id="PTHR33375:SF7">
    <property type="entry name" value="CHROMOSOME 2-PARTITIONING PROTEIN PARB-RELATED"/>
    <property type="match status" value="1"/>
</dbReference>
<proteinExistence type="inferred from homology"/>
<dbReference type="FunFam" id="1.10.10.2830:FF:000001">
    <property type="entry name" value="Chromosome partitioning protein ParB"/>
    <property type="match status" value="1"/>
</dbReference>
<keyword evidence="5" id="KW-1185">Reference proteome</keyword>
<dbReference type="EMBL" id="JACIEU010000009">
    <property type="protein sequence ID" value="MBB4148622.1"/>
    <property type="molecule type" value="Genomic_DNA"/>
</dbReference>
<protein>
    <submittedName>
        <fullName evidence="4">ParB family chromosome partitioning protein</fullName>
    </submittedName>
</protein>
<dbReference type="CDD" id="cd16406">
    <property type="entry name" value="ParB_N_like"/>
    <property type="match status" value="1"/>
</dbReference>
<accession>A0A7W6LR21</accession>
<comment type="similarity">
    <text evidence="1">Belongs to the ParB family.</text>
</comment>
<feature type="region of interest" description="Disordered" evidence="2">
    <location>
        <begin position="405"/>
        <end position="442"/>
    </location>
</feature>
<dbReference type="Gene3D" id="3.90.1530.30">
    <property type="match status" value="1"/>
</dbReference>
<gene>
    <name evidence="4" type="ORF">GGQ90_002406</name>
</gene>
<feature type="domain" description="ParB-like N-terminal" evidence="3">
    <location>
        <begin position="16"/>
        <end position="117"/>
    </location>
</feature>
<dbReference type="GO" id="GO:0005694">
    <property type="term" value="C:chromosome"/>
    <property type="evidence" value="ECO:0007669"/>
    <property type="project" value="TreeGrafter"/>
</dbReference>
<dbReference type="InterPro" id="IPR003115">
    <property type="entry name" value="ParB_N"/>
</dbReference>
<name>A0A7W6LR21_9SPHN</name>
<dbReference type="SMART" id="SM00470">
    <property type="entry name" value="ParB"/>
    <property type="match status" value="1"/>
</dbReference>
<organism evidence="4 5">
    <name type="scientific">Sphingobium scionense</name>
    <dbReference type="NCBI Taxonomy" id="1404341"/>
    <lineage>
        <taxon>Bacteria</taxon>
        <taxon>Pseudomonadati</taxon>
        <taxon>Pseudomonadota</taxon>
        <taxon>Alphaproteobacteria</taxon>
        <taxon>Sphingomonadales</taxon>
        <taxon>Sphingomonadaceae</taxon>
        <taxon>Sphingobium</taxon>
    </lineage>
</organism>